<evidence type="ECO:0000313" key="1">
    <source>
        <dbReference type="EMBL" id="KKL74108.1"/>
    </source>
</evidence>
<protein>
    <recommendedName>
        <fullName evidence="2">Membrane protein insertase YidC</fullName>
    </recommendedName>
</protein>
<feature type="non-terminal residue" evidence="1">
    <location>
        <position position="70"/>
    </location>
</feature>
<dbReference type="EMBL" id="LAZR01024755">
    <property type="protein sequence ID" value="KKL74108.1"/>
    <property type="molecule type" value="Genomic_DNA"/>
</dbReference>
<organism evidence="1">
    <name type="scientific">marine sediment metagenome</name>
    <dbReference type="NCBI Taxonomy" id="412755"/>
    <lineage>
        <taxon>unclassified sequences</taxon>
        <taxon>metagenomes</taxon>
        <taxon>ecological metagenomes</taxon>
    </lineage>
</organism>
<dbReference type="AlphaFoldDB" id="A0A0F9EJ33"/>
<proteinExistence type="predicted"/>
<sequence>MDKRTIIFIILLAASFYVMQFIFPPPKPTVQATKTITTEKPVERKEYAPTLEQNGKESFYVIENDFEQLV</sequence>
<comment type="caution">
    <text evidence="1">The sequence shown here is derived from an EMBL/GenBank/DDBJ whole genome shotgun (WGS) entry which is preliminary data.</text>
</comment>
<gene>
    <name evidence="1" type="ORF">LCGC14_2068200</name>
</gene>
<evidence type="ECO:0008006" key="2">
    <source>
        <dbReference type="Google" id="ProtNLM"/>
    </source>
</evidence>
<name>A0A0F9EJ33_9ZZZZ</name>
<accession>A0A0F9EJ33</accession>
<reference evidence="1" key="1">
    <citation type="journal article" date="2015" name="Nature">
        <title>Complex archaea that bridge the gap between prokaryotes and eukaryotes.</title>
        <authorList>
            <person name="Spang A."/>
            <person name="Saw J.H."/>
            <person name="Jorgensen S.L."/>
            <person name="Zaremba-Niedzwiedzka K."/>
            <person name="Martijn J."/>
            <person name="Lind A.E."/>
            <person name="van Eijk R."/>
            <person name="Schleper C."/>
            <person name="Guy L."/>
            <person name="Ettema T.J."/>
        </authorList>
    </citation>
    <scope>NUCLEOTIDE SEQUENCE</scope>
</reference>